<accession>A0A915HRB6</accession>
<proteinExistence type="predicted"/>
<sequence>MKTNFGHFSINVIVLPGASEDLLGIYLLAYPDLGVIIDFKGNAVTVLGREELINVVQINKKKVLGLLWQGHHIVTNNTKLPSPKVGTHWPFAIVMYPDAVQGVNSLL</sequence>
<evidence type="ECO:0000313" key="1">
    <source>
        <dbReference type="Proteomes" id="UP000887565"/>
    </source>
</evidence>
<protein>
    <submittedName>
        <fullName evidence="2">Uncharacterized protein</fullName>
    </submittedName>
</protein>
<dbReference type="WBParaSite" id="nRc.2.0.1.t04066-RA">
    <property type="protein sequence ID" value="nRc.2.0.1.t04066-RA"/>
    <property type="gene ID" value="nRc.2.0.1.g04066"/>
</dbReference>
<organism evidence="1 2">
    <name type="scientific">Romanomermis culicivorax</name>
    <name type="common">Nematode worm</name>
    <dbReference type="NCBI Taxonomy" id="13658"/>
    <lineage>
        <taxon>Eukaryota</taxon>
        <taxon>Metazoa</taxon>
        <taxon>Ecdysozoa</taxon>
        <taxon>Nematoda</taxon>
        <taxon>Enoplea</taxon>
        <taxon>Dorylaimia</taxon>
        <taxon>Mermithida</taxon>
        <taxon>Mermithoidea</taxon>
        <taxon>Mermithidae</taxon>
        <taxon>Romanomermis</taxon>
    </lineage>
</organism>
<name>A0A915HRB6_ROMCU</name>
<dbReference type="AlphaFoldDB" id="A0A915HRB6"/>
<dbReference type="Proteomes" id="UP000887565">
    <property type="component" value="Unplaced"/>
</dbReference>
<keyword evidence="1" id="KW-1185">Reference proteome</keyword>
<evidence type="ECO:0000313" key="2">
    <source>
        <dbReference type="WBParaSite" id="nRc.2.0.1.t04066-RA"/>
    </source>
</evidence>
<reference evidence="2" key="1">
    <citation type="submission" date="2022-11" db="UniProtKB">
        <authorList>
            <consortium name="WormBaseParasite"/>
        </authorList>
    </citation>
    <scope>IDENTIFICATION</scope>
</reference>